<keyword evidence="3" id="KW-1185">Reference proteome</keyword>
<gene>
    <name evidence="2" type="ORF">UBAL3_94320023</name>
</gene>
<evidence type="ECO:0000313" key="2">
    <source>
        <dbReference type="EMBL" id="EES52168.1"/>
    </source>
</evidence>
<dbReference type="EMBL" id="GG693879">
    <property type="protein sequence ID" value="EES52168.1"/>
    <property type="molecule type" value="Genomic_DNA"/>
</dbReference>
<name>C6HYY2_9BACT</name>
<sequence length="87" mass="9320">MGLVPVRNGAGRNPLSLVNPSLSNLLSSSALQGGVVDRHSLLVPGSLHLVFYPTFLFGSFSRKKRSPFPSDHPGEPPLPAPRVSDKF</sequence>
<evidence type="ECO:0000313" key="3">
    <source>
        <dbReference type="Proteomes" id="UP000009374"/>
    </source>
</evidence>
<organism evidence="2 3">
    <name type="scientific">Leptospirillum ferrodiazotrophum</name>
    <dbReference type="NCBI Taxonomy" id="412449"/>
    <lineage>
        <taxon>Bacteria</taxon>
        <taxon>Pseudomonadati</taxon>
        <taxon>Nitrospirota</taxon>
        <taxon>Nitrospiria</taxon>
        <taxon>Nitrospirales</taxon>
        <taxon>Nitrospiraceae</taxon>
        <taxon>Leptospirillum</taxon>
    </lineage>
</organism>
<feature type="region of interest" description="Disordered" evidence="1">
    <location>
        <begin position="64"/>
        <end position="87"/>
    </location>
</feature>
<accession>C6HYY2</accession>
<protein>
    <submittedName>
        <fullName evidence="2">Uncharacterized protein</fullName>
    </submittedName>
</protein>
<reference evidence="2 3" key="1">
    <citation type="journal article" date="2009" name="Appl. Environ. Microbiol.">
        <title>Community genomic and proteomic analyses of chemoautotrophic iron-oxidizing "Leptospirillum rubarum" (Group II) and "Leptospirillum ferrodiazotrophum" (Group III) bacteria in acid mine drainage biofilms.</title>
        <authorList>
            <person name="Goltsman D.S."/>
            <person name="Denef V.J."/>
            <person name="Singer S.W."/>
            <person name="VerBerkmoes N.C."/>
            <person name="Lefsrud M."/>
            <person name="Mueller R.S."/>
            <person name="Dick G.J."/>
            <person name="Sun C.L."/>
            <person name="Wheeler K.E."/>
            <person name="Zemla A."/>
            <person name="Baker B.J."/>
            <person name="Hauser L."/>
            <person name="Land M."/>
            <person name="Shah M.B."/>
            <person name="Thelen M.P."/>
            <person name="Hettich R.L."/>
            <person name="Banfield J.F."/>
        </authorList>
    </citation>
    <scope>NUCLEOTIDE SEQUENCE [LARGE SCALE GENOMIC DNA]</scope>
</reference>
<evidence type="ECO:0000256" key="1">
    <source>
        <dbReference type="SAM" id="MobiDB-lite"/>
    </source>
</evidence>
<proteinExistence type="predicted"/>
<dbReference type="Proteomes" id="UP000009374">
    <property type="component" value="Unassembled WGS sequence"/>
</dbReference>
<dbReference type="AlphaFoldDB" id="C6HYY2"/>